<sequence length="153" mass="17554">MYGKENTTAFEDFHTGQPVDDAFVLHVELHDIEAWLGIPHLHRRNVNIPHKPNRFRLRFGILTPFFPCLAFPLLARLSATLTRQSSHAIGSEDPSLEEIYSKLIPLTICEHTLLSFTTGVPLSEILKLSMFCWELVLEKQKNLASPFDHFLPY</sequence>
<keyword evidence="2" id="KW-1185">Reference proteome</keyword>
<evidence type="ECO:0000313" key="2">
    <source>
        <dbReference type="Proteomes" id="UP000834106"/>
    </source>
</evidence>
<name>A0AAD2DXM4_9LAMI</name>
<proteinExistence type="predicted"/>
<dbReference type="EMBL" id="OU503045">
    <property type="protein sequence ID" value="CAI9769614.1"/>
    <property type="molecule type" value="Genomic_DNA"/>
</dbReference>
<protein>
    <submittedName>
        <fullName evidence="1">Uncharacterized protein</fullName>
    </submittedName>
</protein>
<dbReference type="Proteomes" id="UP000834106">
    <property type="component" value="Chromosome 10"/>
</dbReference>
<dbReference type="AlphaFoldDB" id="A0AAD2DXM4"/>
<organism evidence="1 2">
    <name type="scientific">Fraxinus pennsylvanica</name>
    <dbReference type="NCBI Taxonomy" id="56036"/>
    <lineage>
        <taxon>Eukaryota</taxon>
        <taxon>Viridiplantae</taxon>
        <taxon>Streptophyta</taxon>
        <taxon>Embryophyta</taxon>
        <taxon>Tracheophyta</taxon>
        <taxon>Spermatophyta</taxon>
        <taxon>Magnoliopsida</taxon>
        <taxon>eudicotyledons</taxon>
        <taxon>Gunneridae</taxon>
        <taxon>Pentapetalae</taxon>
        <taxon>asterids</taxon>
        <taxon>lamiids</taxon>
        <taxon>Lamiales</taxon>
        <taxon>Oleaceae</taxon>
        <taxon>Oleeae</taxon>
        <taxon>Fraxinus</taxon>
    </lineage>
</organism>
<reference evidence="1" key="1">
    <citation type="submission" date="2023-05" db="EMBL/GenBank/DDBJ databases">
        <authorList>
            <person name="Huff M."/>
        </authorList>
    </citation>
    <scope>NUCLEOTIDE SEQUENCE</scope>
</reference>
<accession>A0AAD2DXM4</accession>
<evidence type="ECO:0000313" key="1">
    <source>
        <dbReference type="EMBL" id="CAI9769614.1"/>
    </source>
</evidence>
<gene>
    <name evidence="1" type="ORF">FPE_LOCUS16676</name>
</gene>